<accession>A0A1G1VQ31</accession>
<keyword evidence="1" id="KW-0472">Membrane</keyword>
<reference evidence="2 3" key="1">
    <citation type="journal article" date="2016" name="Nat. Commun.">
        <title>Thousands of microbial genomes shed light on interconnected biogeochemical processes in an aquifer system.</title>
        <authorList>
            <person name="Anantharaman K."/>
            <person name="Brown C.T."/>
            <person name="Hug L.A."/>
            <person name="Sharon I."/>
            <person name="Castelle C.J."/>
            <person name="Probst A.J."/>
            <person name="Thomas B.C."/>
            <person name="Singh A."/>
            <person name="Wilkins M.J."/>
            <person name="Karaoz U."/>
            <person name="Brodie E.L."/>
            <person name="Williams K.H."/>
            <person name="Hubbard S.S."/>
            <person name="Banfield J.F."/>
        </authorList>
    </citation>
    <scope>NUCLEOTIDE SEQUENCE [LARGE SCALE GENOMIC DNA]</scope>
</reference>
<evidence type="ECO:0000313" key="2">
    <source>
        <dbReference type="EMBL" id="OGY17490.1"/>
    </source>
</evidence>
<gene>
    <name evidence="2" type="ORF">A2784_01915</name>
</gene>
<dbReference type="Proteomes" id="UP000177324">
    <property type="component" value="Unassembled WGS sequence"/>
</dbReference>
<evidence type="ECO:0000256" key="1">
    <source>
        <dbReference type="SAM" id="Phobius"/>
    </source>
</evidence>
<sequence length="106" mass="12224">MNYLIILALVMIYEVGRVTLGLAVHPYRTMREVVRDRWEWPLMWVPGGLLIVSLIMSRVGARLVEVPEVWRNKLALILATVAMGLVLWQGMVGYLGWRFWSAGKNR</sequence>
<dbReference type="AlphaFoldDB" id="A0A1G1VQ31"/>
<dbReference type="STRING" id="1797589.A2784_01915"/>
<comment type="caution">
    <text evidence="2">The sequence shown here is derived from an EMBL/GenBank/DDBJ whole genome shotgun (WGS) entry which is preliminary data.</text>
</comment>
<proteinExistence type="predicted"/>
<name>A0A1G1VQ31_9BACT</name>
<feature type="transmembrane region" description="Helical" evidence="1">
    <location>
        <begin position="73"/>
        <end position="97"/>
    </location>
</feature>
<organism evidence="2 3">
    <name type="scientific">Candidatus Chisholmbacteria bacterium RIFCSPHIGHO2_01_FULL_48_12</name>
    <dbReference type="NCBI Taxonomy" id="1797589"/>
    <lineage>
        <taxon>Bacteria</taxon>
        <taxon>Candidatus Chisholmiibacteriota</taxon>
    </lineage>
</organism>
<keyword evidence="1" id="KW-0812">Transmembrane</keyword>
<evidence type="ECO:0000313" key="3">
    <source>
        <dbReference type="Proteomes" id="UP000177324"/>
    </source>
</evidence>
<dbReference type="EMBL" id="MHCH01000023">
    <property type="protein sequence ID" value="OGY17490.1"/>
    <property type="molecule type" value="Genomic_DNA"/>
</dbReference>
<keyword evidence="1" id="KW-1133">Transmembrane helix</keyword>
<feature type="transmembrane region" description="Helical" evidence="1">
    <location>
        <begin position="41"/>
        <end position="61"/>
    </location>
</feature>
<protein>
    <submittedName>
        <fullName evidence="2">Uncharacterized protein</fullName>
    </submittedName>
</protein>